<accession>A0A3D8LCQ6</accession>
<feature type="transmembrane region" description="Helical" evidence="10">
    <location>
        <begin position="15"/>
        <end position="34"/>
    </location>
</feature>
<dbReference type="RefSeq" id="WP_115566143.1">
    <property type="nucleotide sequence ID" value="NZ_QRGR01000013.1"/>
</dbReference>
<reference evidence="13" key="1">
    <citation type="submission" date="2018-08" db="EMBL/GenBank/DDBJ databases">
        <authorList>
            <person name="Liu Z.-W."/>
            <person name="Du Z.-J."/>
        </authorList>
    </citation>
    <scope>NUCLEOTIDE SEQUENCE [LARGE SCALE GENOMIC DNA]</scope>
    <source>
        <strain evidence="13">H4X</strain>
    </source>
</reference>
<comment type="subcellular location">
    <subcellularLocation>
        <location evidence="1">Cell membrane</location>
        <topology evidence="1">Multi-pass membrane protein</topology>
    </subcellularLocation>
</comment>
<evidence type="ECO:0000256" key="5">
    <source>
        <dbReference type="ARBA" id="ARBA00022692"/>
    </source>
</evidence>
<feature type="domain" description="Cation/H+ exchanger transmembrane" evidence="11">
    <location>
        <begin position="26"/>
        <end position="424"/>
    </location>
</feature>
<name>A0A3D8LCQ6_9BACT</name>
<feature type="transmembrane region" description="Helical" evidence="10">
    <location>
        <begin position="336"/>
        <end position="357"/>
    </location>
</feature>
<keyword evidence="5 10" id="KW-0812">Transmembrane</keyword>
<evidence type="ECO:0000256" key="9">
    <source>
        <dbReference type="SAM" id="MobiDB-lite"/>
    </source>
</evidence>
<dbReference type="Proteomes" id="UP000256708">
    <property type="component" value="Unassembled WGS sequence"/>
</dbReference>
<gene>
    <name evidence="12" type="ORF">DXT99_13550</name>
</gene>
<evidence type="ECO:0000256" key="7">
    <source>
        <dbReference type="ARBA" id="ARBA00023065"/>
    </source>
</evidence>
<evidence type="ECO:0000256" key="8">
    <source>
        <dbReference type="ARBA" id="ARBA00023136"/>
    </source>
</evidence>
<keyword evidence="6 10" id="KW-1133">Transmembrane helix</keyword>
<dbReference type="GO" id="GO:1902600">
    <property type="term" value="P:proton transmembrane transport"/>
    <property type="evidence" value="ECO:0007669"/>
    <property type="project" value="InterPro"/>
</dbReference>
<dbReference type="InterPro" id="IPR038770">
    <property type="entry name" value="Na+/solute_symporter_sf"/>
</dbReference>
<feature type="transmembrane region" description="Helical" evidence="10">
    <location>
        <begin position="400"/>
        <end position="422"/>
    </location>
</feature>
<dbReference type="InterPro" id="IPR006153">
    <property type="entry name" value="Cation/H_exchanger_TM"/>
</dbReference>
<keyword evidence="4" id="KW-1003">Cell membrane</keyword>
<keyword evidence="7" id="KW-0406">Ion transport</keyword>
<keyword evidence="13" id="KW-1185">Reference proteome</keyword>
<dbReference type="GO" id="GO:0015297">
    <property type="term" value="F:antiporter activity"/>
    <property type="evidence" value="ECO:0007669"/>
    <property type="project" value="UniProtKB-KW"/>
</dbReference>
<evidence type="ECO:0000313" key="13">
    <source>
        <dbReference type="Proteomes" id="UP000256708"/>
    </source>
</evidence>
<dbReference type="Pfam" id="PF00999">
    <property type="entry name" value="Na_H_Exchanger"/>
    <property type="match status" value="1"/>
</dbReference>
<keyword evidence="2" id="KW-0813">Transport</keyword>
<feature type="transmembrane region" description="Helical" evidence="10">
    <location>
        <begin position="251"/>
        <end position="268"/>
    </location>
</feature>
<evidence type="ECO:0000259" key="11">
    <source>
        <dbReference type="Pfam" id="PF00999"/>
    </source>
</evidence>
<comment type="caution">
    <text evidence="12">The sequence shown here is derived from an EMBL/GenBank/DDBJ whole genome shotgun (WGS) entry which is preliminary data.</text>
</comment>
<dbReference type="OrthoDB" id="9810860at2"/>
<evidence type="ECO:0000256" key="2">
    <source>
        <dbReference type="ARBA" id="ARBA00022448"/>
    </source>
</evidence>
<dbReference type="EMBL" id="QRGR01000013">
    <property type="protein sequence ID" value="RDV14732.1"/>
    <property type="molecule type" value="Genomic_DNA"/>
</dbReference>
<sequence>MEIEEALEVLENYNLWLFIIGLAVLATAVMPRLLAKYPFSMPVVMLGLGAIALPLGLEAPDPLEQGDYTEHLTELAVIVSLMGAGLKVDRPPSLKSWSVTWRLLSITMIVTIALVALTGWWLAAFAPASAMLLGACLAPTDPVLASEVQVGAPQEGSEDEETEDTDETGHGEEDEVRFGLSSEAGLNDGLAFPFTNMAIAMAVAGAHPGNWIGTWFLIDVLYELGVAAIFGLALGYVLARFIMAMPAKTELAKSMVGLGALAATLLIYGATEYAGGYGFIATFIGAVVIKNYDQSHEYQKSLHAFTEKAERLLMAAVLIAFGAAVAGGLLSSLTWPLVICAVIIVFIIRPLAGVLGLIGFSKAPWRDRFAISFLGMRGIGSFYYLSYGLNEENFEGAEELWALVGLVVLISIFVHGISATPITEKLDEMREQENKASG</sequence>
<feature type="transmembrane region" description="Helical" evidence="10">
    <location>
        <begin position="312"/>
        <end position="330"/>
    </location>
</feature>
<evidence type="ECO:0000256" key="3">
    <source>
        <dbReference type="ARBA" id="ARBA00022449"/>
    </source>
</evidence>
<dbReference type="PANTHER" id="PTHR32507">
    <property type="entry name" value="NA(+)/H(+) ANTIPORTER 1"/>
    <property type="match status" value="1"/>
</dbReference>
<feature type="transmembrane region" description="Helical" evidence="10">
    <location>
        <begin position="274"/>
        <end position="292"/>
    </location>
</feature>
<feature type="transmembrane region" description="Helical" evidence="10">
    <location>
        <begin position="369"/>
        <end position="388"/>
    </location>
</feature>
<keyword evidence="3" id="KW-0050">Antiport</keyword>
<dbReference type="GO" id="GO:0005886">
    <property type="term" value="C:plasma membrane"/>
    <property type="evidence" value="ECO:0007669"/>
    <property type="project" value="UniProtKB-SubCell"/>
</dbReference>
<evidence type="ECO:0000313" key="12">
    <source>
        <dbReference type="EMBL" id="RDV14732.1"/>
    </source>
</evidence>
<protein>
    <submittedName>
        <fullName evidence="12">Sodium:proton antiporter</fullName>
    </submittedName>
</protein>
<feature type="compositionally biased region" description="Acidic residues" evidence="9">
    <location>
        <begin position="156"/>
        <end position="166"/>
    </location>
</feature>
<dbReference type="PANTHER" id="PTHR32507:SF8">
    <property type="entry name" value="CNH1P"/>
    <property type="match status" value="1"/>
</dbReference>
<feature type="region of interest" description="Disordered" evidence="9">
    <location>
        <begin position="148"/>
        <end position="175"/>
    </location>
</feature>
<evidence type="ECO:0000256" key="4">
    <source>
        <dbReference type="ARBA" id="ARBA00022475"/>
    </source>
</evidence>
<feature type="transmembrane region" description="Helical" evidence="10">
    <location>
        <begin position="220"/>
        <end position="239"/>
    </location>
</feature>
<evidence type="ECO:0000256" key="10">
    <source>
        <dbReference type="SAM" id="Phobius"/>
    </source>
</evidence>
<dbReference type="AlphaFoldDB" id="A0A3D8LCQ6"/>
<organism evidence="12 13">
    <name type="scientific">Pontibacter diazotrophicus</name>
    <dbReference type="NCBI Taxonomy" id="1400979"/>
    <lineage>
        <taxon>Bacteria</taxon>
        <taxon>Pseudomonadati</taxon>
        <taxon>Bacteroidota</taxon>
        <taxon>Cytophagia</taxon>
        <taxon>Cytophagales</taxon>
        <taxon>Hymenobacteraceae</taxon>
        <taxon>Pontibacter</taxon>
    </lineage>
</organism>
<dbReference type="Gene3D" id="1.20.1530.20">
    <property type="match status" value="1"/>
</dbReference>
<evidence type="ECO:0000256" key="1">
    <source>
        <dbReference type="ARBA" id="ARBA00004651"/>
    </source>
</evidence>
<evidence type="ECO:0000256" key="6">
    <source>
        <dbReference type="ARBA" id="ARBA00022989"/>
    </source>
</evidence>
<keyword evidence="8 10" id="KW-0472">Membrane</keyword>
<proteinExistence type="predicted"/>
<feature type="transmembrane region" description="Helical" evidence="10">
    <location>
        <begin position="100"/>
        <end position="123"/>
    </location>
</feature>